<gene>
    <name evidence="4" type="ORF">EUA98_11845</name>
</gene>
<comment type="caution">
    <text evidence="4">The sequence shown here is derived from an EMBL/GenBank/DDBJ whole genome shotgun (WGS) entry which is preliminary data.</text>
</comment>
<feature type="region of interest" description="Disordered" evidence="1">
    <location>
        <begin position="378"/>
        <end position="410"/>
    </location>
</feature>
<organism evidence="4 5">
    <name type="scientific">Pengzhenrongella frigida</name>
    <dbReference type="NCBI Taxonomy" id="1259133"/>
    <lineage>
        <taxon>Bacteria</taxon>
        <taxon>Bacillati</taxon>
        <taxon>Actinomycetota</taxon>
        <taxon>Actinomycetes</taxon>
        <taxon>Micrococcales</taxon>
        <taxon>Pengzhenrongella</taxon>
    </lineage>
</organism>
<name>A0A4Q5MYJ4_9MICO</name>
<keyword evidence="4" id="KW-0808">Transferase</keyword>
<proteinExistence type="predicted"/>
<feature type="transmembrane region" description="Helical" evidence="2">
    <location>
        <begin position="237"/>
        <end position="255"/>
    </location>
</feature>
<protein>
    <submittedName>
        <fullName evidence="4">Acyltransferase</fullName>
    </submittedName>
</protein>
<feature type="transmembrane region" description="Helical" evidence="2">
    <location>
        <begin position="181"/>
        <end position="200"/>
    </location>
</feature>
<reference evidence="4 5" key="1">
    <citation type="submission" date="2019-01" db="EMBL/GenBank/DDBJ databases">
        <title>Novel species of Cellulomonas.</title>
        <authorList>
            <person name="Liu Q."/>
            <person name="Xin Y.-H."/>
        </authorList>
    </citation>
    <scope>NUCLEOTIDE SEQUENCE [LARGE SCALE GENOMIC DNA]</scope>
    <source>
        <strain evidence="4 5">HLT2-17</strain>
    </source>
</reference>
<sequence length="410" mass="44201">MMIDVGRLNVARCPPSGGRRFTDSCTATGGTDDEAHADDPLPGTATMTAAVVTTSESLPRDLPSLTSLRAGAALAVFVFHLGLFGVVSIPGATMGYTGVSFFFVLSGFVLTWSLQPGTSTRQFYRRRFARVYPSHLVVLVIVLAVQLAIAAPSLTPTVFLANLLLVQGWFADPAVVFGMNGPAWSLSCEAVFYLCFPLLVRGLTPLRPALRWAIPATWLTVVAVLASQSVWLGGFTFHFPLARMGEFVLGVVAALAIRDGWRPRWRLWVVIVVTVVVAAVLALLNLNQGVTDGVMAVPFGIAVVAAVMGDVRRRTRALGHRAFVYAGKISFAFYLVHELVIRVVVWADLRGAAVAVLALGVAMVLAIGLHHLVERPAQRRLSSPPARRSSSSARRTSPRRRGLPVEDRAR</sequence>
<keyword evidence="2" id="KW-0472">Membrane</keyword>
<dbReference type="AlphaFoldDB" id="A0A4Q5MYJ4"/>
<dbReference type="InterPro" id="IPR050879">
    <property type="entry name" value="Acyltransferase_3"/>
</dbReference>
<evidence type="ECO:0000256" key="1">
    <source>
        <dbReference type="SAM" id="MobiDB-lite"/>
    </source>
</evidence>
<feature type="transmembrane region" description="Helical" evidence="2">
    <location>
        <begin position="351"/>
        <end position="373"/>
    </location>
</feature>
<accession>A0A4Q5MYJ4</accession>
<keyword evidence="2" id="KW-0812">Transmembrane</keyword>
<dbReference type="EMBL" id="SDWW01000027">
    <property type="protein sequence ID" value="RYV50739.1"/>
    <property type="molecule type" value="Genomic_DNA"/>
</dbReference>
<dbReference type="PANTHER" id="PTHR23028:SF53">
    <property type="entry name" value="ACYL_TRANSF_3 DOMAIN-CONTAINING PROTEIN"/>
    <property type="match status" value="1"/>
</dbReference>
<feature type="domain" description="Acyltransferase 3" evidence="3">
    <location>
        <begin position="64"/>
        <end position="366"/>
    </location>
</feature>
<feature type="transmembrane region" description="Helical" evidence="2">
    <location>
        <begin position="323"/>
        <end position="345"/>
    </location>
</feature>
<evidence type="ECO:0000313" key="5">
    <source>
        <dbReference type="Proteomes" id="UP000293764"/>
    </source>
</evidence>
<keyword evidence="5" id="KW-1185">Reference proteome</keyword>
<evidence type="ECO:0000313" key="4">
    <source>
        <dbReference type="EMBL" id="RYV50739.1"/>
    </source>
</evidence>
<feature type="transmembrane region" description="Helical" evidence="2">
    <location>
        <begin position="267"/>
        <end position="287"/>
    </location>
</feature>
<dbReference type="Proteomes" id="UP000293764">
    <property type="component" value="Unassembled WGS sequence"/>
</dbReference>
<keyword evidence="4" id="KW-0012">Acyltransferase</keyword>
<dbReference type="InterPro" id="IPR002656">
    <property type="entry name" value="Acyl_transf_3_dom"/>
</dbReference>
<feature type="transmembrane region" description="Helical" evidence="2">
    <location>
        <begin position="136"/>
        <end position="161"/>
    </location>
</feature>
<evidence type="ECO:0000256" key="2">
    <source>
        <dbReference type="SAM" id="Phobius"/>
    </source>
</evidence>
<dbReference type="Pfam" id="PF01757">
    <property type="entry name" value="Acyl_transf_3"/>
    <property type="match status" value="1"/>
</dbReference>
<feature type="transmembrane region" description="Helical" evidence="2">
    <location>
        <begin position="212"/>
        <end position="231"/>
    </location>
</feature>
<feature type="transmembrane region" description="Helical" evidence="2">
    <location>
        <begin position="70"/>
        <end position="89"/>
    </location>
</feature>
<keyword evidence="2" id="KW-1133">Transmembrane helix</keyword>
<feature type="transmembrane region" description="Helical" evidence="2">
    <location>
        <begin position="293"/>
        <end position="311"/>
    </location>
</feature>
<evidence type="ECO:0000259" key="3">
    <source>
        <dbReference type="Pfam" id="PF01757"/>
    </source>
</evidence>
<dbReference type="OrthoDB" id="9796461at2"/>
<dbReference type="PANTHER" id="PTHR23028">
    <property type="entry name" value="ACETYLTRANSFERASE"/>
    <property type="match status" value="1"/>
</dbReference>
<feature type="transmembrane region" description="Helical" evidence="2">
    <location>
        <begin position="95"/>
        <end position="115"/>
    </location>
</feature>
<dbReference type="GO" id="GO:0009103">
    <property type="term" value="P:lipopolysaccharide biosynthetic process"/>
    <property type="evidence" value="ECO:0007669"/>
    <property type="project" value="TreeGrafter"/>
</dbReference>
<feature type="compositionally biased region" description="Low complexity" evidence="1">
    <location>
        <begin position="379"/>
        <end position="395"/>
    </location>
</feature>
<dbReference type="GO" id="GO:0016020">
    <property type="term" value="C:membrane"/>
    <property type="evidence" value="ECO:0007669"/>
    <property type="project" value="TreeGrafter"/>
</dbReference>
<dbReference type="GO" id="GO:0016747">
    <property type="term" value="F:acyltransferase activity, transferring groups other than amino-acyl groups"/>
    <property type="evidence" value="ECO:0007669"/>
    <property type="project" value="InterPro"/>
</dbReference>